<sequence length="77" mass="7887">MLGVAAGAQALVADLTSEADRRPAGSFRAGSAGVAATDSITADALLSRDSQVTRIDLDRLDTDHPHHLYLGGKVSGV</sequence>
<evidence type="ECO:0000313" key="1">
    <source>
        <dbReference type="EMBL" id="TWE10066.1"/>
    </source>
</evidence>
<evidence type="ECO:0000313" key="2">
    <source>
        <dbReference type="Proteomes" id="UP000318297"/>
    </source>
</evidence>
<name>A0A561E373_9MICO</name>
<keyword evidence="2" id="KW-1185">Reference proteome</keyword>
<dbReference type="Proteomes" id="UP000318297">
    <property type="component" value="Unassembled WGS sequence"/>
</dbReference>
<dbReference type="EMBL" id="VIVQ01000002">
    <property type="protein sequence ID" value="TWE10066.1"/>
    <property type="molecule type" value="Genomic_DNA"/>
</dbReference>
<organism evidence="1 2">
    <name type="scientific">Rudaeicoccus suwonensis</name>
    <dbReference type="NCBI Taxonomy" id="657409"/>
    <lineage>
        <taxon>Bacteria</taxon>
        <taxon>Bacillati</taxon>
        <taxon>Actinomycetota</taxon>
        <taxon>Actinomycetes</taxon>
        <taxon>Micrococcales</taxon>
        <taxon>Dermacoccaceae</taxon>
        <taxon>Rudaeicoccus</taxon>
    </lineage>
</organism>
<comment type="caution">
    <text evidence="1">The sequence shown here is derived from an EMBL/GenBank/DDBJ whole genome shotgun (WGS) entry which is preliminary data.</text>
</comment>
<reference evidence="1 2" key="1">
    <citation type="submission" date="2019-06" db="EMBL/GenBank/DDBJ databases">
        <title>Sequencing the genomes of 1000 actinobacteria strains.</title>
        <authorList>
            <person name="Klenk H.-P."/>
        </authorList>
    </citation>
    <scope>NUCLEOTIDE SEQUENCE [LARGE SCALE GENOMIC DNA]</scope>
    <source>
        <strain evidence="1 2">DSM 19560</strain>
    </source>
</reference>
<dbReference type="RefSeq" id="WP_145228793.1">
    <property type="nucleotide sequence ID" value="NZ_VIVQ01000002.1"/>
</dbReference>
<dbReference type="AlphaFoldDB" id="A0A561E373"/>
<accession>A0A561E373</accession>
<protein>
    <submittedName>
        <fullName evidence="1">Uncharacterized protein</fullName>
    </submittedName>
</protein>
<gene>
    <name evidence="1" type="ORF">BKA23_2414</name>
</gene>
<proteinExistence type="predicted"/>